<dbReference type="CDD" id="cd14273">
    <property type="entry name" value="UBA_TAP-C_like"/>
    <property type="match status" value="1"/>
</dbReference>
<reference evidence="3 4" key="1">
    <citation type="submission" date="2024-09" db="EMBL/GenBank/DDBJ databases">
        <title>Itraconazole resistance in Madurella fahalii resulting from another homologue of gene encoding cytochrome P450 14-alpha sterol demethylase (CYP51).</title>
        <authorList>
            <person name="Yoshioka I."/>
            <person name="Fahal A.H."/>
            <person name="Kaneko S."/>
            <person name="Yaguchi T."/>
        </authorList>
    </citation>
    <scope>NUCLEOTIDE SEQUENCE [LARGE SCALE GENOMIC DNA]</scope>
    <source>
        <strain evidence="3 4">IFM 68171</strain>
    </source>
</reference>
<feature type="region of interest" description="Disordered" evidence="1">
    <location>
        <begin position="64"/>
        <end position="153"/>
    </location>
</feature>
<gene>
    <name evidence="3" type="ORF">MFIFM68171_10743</name>
</gene>
<comment type="caution">
    <text evidence="3">The sequence shown here is derived from an EMBL/GenBank/DDBJ whole genome shotgun (WGS) entry which is preliminary data.</text>
</comment>
<evidence type="ECO:0000313" key="3">
    <source>
        <dbReference type="EMBL" id="GAB1320533.1"/>
    </source>
</evidence>
<evidence type="ECO:0000313" key="4">
    <source>
        <dbReference type="Proteomes" id="UP001628179"/>
    </source>
</evidence>
<dbReference type="PANTHER" id="PTHR20932:SF31">
    <property type="entry name" value="RING-TYPE DOMAIN-CONTAINING PROTEIN"/>
    <property type="match status" value="1"/>
</dbReference>
<proteinExistence type="predicted"/>
<dbReference type="PANTHER" id="PTHR20932">
    <property type="entry name" value="LYSM AND PUTATIVE PEPTIDOGLYCAN-BINDING DOMAIN-CONTAINING PROTEIN"/>
    <property type="match status" value="1"/>
</dbReference>
<feature type="compositionally biased region" description="Pro residues" evidence="1">
    <location>
        <begin position="110"/>
        <end position="128"/>
    </location>
</feature>
<keyword evidence="2" id="KW-0732">Signal</keyword>
<protein>
    <submittedName>
        <fullName evidence="3">LysM domain-containing protein</fullName>
    </submittedName>
</protein>
<dbReference type="InterPro" id="IPR045030">
    <property type="entry name" value="LYSM1-4"/>
</dbReference>
<name>A0ABQ0GS21_9PEZI</name>
<sequence>MMPLEACCTCATLLSAVPLVSSTEKPLPENRRLECCGRTICGDCIQNNARFRSYCPYCQTSGRSPLVSRPRDKHREVESEEDEQSNPAAVPSPPPYSTLSTSTSTNTKAPDPPYPPPPPYSASPPASHPPISERQKQQQLQQHQPQPPDEPSQQKDYIVHHLRHTHPVDTLPSLSLRYGIPIPVLQQHNNLPQGADLLAARRTFLIPKAHCAHPNPTSLSPHPPESPDEIARKITIRRWMVACKEADYDMALVYLEEAGYDLDEAVGRYVEDEAWEREHSLDKHKHKRKDGGGKQKGPAKRGWGWGWGLSSRVRG</sequence>
<feature type="compositionally biased region" description="Low complexity" evidence="1">
    <location>
        <begin position="97"/>
        <end position="109"/>
    </location>
</feature>
<dbReference type="RefSeq" id="XP_070922263.1">
    <property type="nucleotide sequence ID" value="XM_071066162.1"/>
</dbReference>
<feature type="chain" id="PRO_5046571754" evidence="2">
    <location>
        <begin position="23"/>
        <end position="315"/>
    </location>
</feature>
<organism evidence="3 4">
    <name type="scientific">Madurella fahalii</name>
    <dbReference type="NCBI Taxonomy" id="1157608"/>
    <lineage>
        <taxon>Eukaryota</taxon>
        <taxon>Fungi</taxon>
        <taxon>Dikarya</taxon>
        <taxon>Ascomycota</taxon>
        <taxon>Pezizomycotina</taxon>
        <taxon>Sordariomycetes</taxon>
        <taxon>Sordariomycetidae</taxon>
        <taxon>Sordariales</taxon>
        <taxon>Sordariales incertae sedis</taxon>
        <taxon>Madurella</taxon>
    </lineage>
</organism>
<feature type="signal peptide" evidence="2">
    <location>
        <begin position="1"/>
        <end position="22"/>
    </location>
</feature>
<dbReference type="GeneID" id="98181485"/>
<evidence type="ECO:0000256" key="2">
    <source>
        <dbReference type="SAM" id="SignalP"/>
    </source>
</evidence>
<dbReference type="Proteomes" id="UP001628179">
    <property type="component" value="Unassembled WGS sequence"/>
</dbReference>
<dbReference type="EMBL" id="BAAFSV010000006">
    <property type="protein sequence ID" value="GAB1320533.1"/>
    <property type="molecule type" value="Genomic_DNA"/>
</dbReference>
<feature type="region of interest" description="Disordered" evidence="1">
    <location>
        <begin position="277"/>
        <end position="315"/>
    </location>
</feature>
<accession>A0ABQ0GS21</accession>
<keyword evidence="4" id="KW-1185">Reference proteome</keyword>
<evidence type="ECO:0000256" key="1">
    <source>
        <dbReference type="SAM" id="MobiDB-lite"/>
    </source>
</evidence>